<sequence length="167" mass="18942">MQLVLPGIEYEESYREYIEELGDEERYPFPLDFDHSDFAALLSKLERFRQGVDLPEGFVPATTYWLVDGSDIVGVSNLRHYLNDRIRYAGGHIGLGIRPTWRGRALGSRLMELTLEKASEHGINPVHVHCHKHNEPSARMIIANGGILESEINDDGEVVQRYVVNAP</sequence>
<dbReference type="AlphaFoldDB" id="A0A0F9W0W5"/>
<accession>A0A0F9W0W5</accession>
<name>A0A0F9W0W5_9ZZZZ</name>
<dbReference type="Gene3D" id="3.40.630.30">
    <property type="match status" value="1"/>
</dbReference>
<dbReference type="InterPro" id="IPR016181">
    <property type="entry name" value="Acyl_CoA_acyltransferase"/>
</dbReference>
<dbReference type="GO" id="GO:0016747">
    <property type="term" value="F:acyltransferase activity, transferring groups other than amino-acyl groups"/>
    <property type="evidence" value="ECO:0007669"/>
    <property type="project" value="InterPro"/>
</dbReference>
<proteinExistence type="predicted"/>
<dbReference type="CDD" id="cd04301">
    <property type="entry name" value="NAT_SF"/>
    <property type="match status" value="1"/>
</dbReference>
<evidence type="ECO:0000259" key="1">
    <source>
        <dbReference type="PROSITE" id="PS51186"/>
    </source>
</evidence>
<dbReference type="EMBL" id="LAZR01000004">
    <property type="protein sequence ID" value="KKO10946.1"/>
    <property type="molecule type" value="Genomic_DNA"/>
</dbReference>
<dbReference type="InterPro" id="IPR000182">
    <property type="entry name" value="GNAT_dom"/>
</dbReference>
<comment type="caution">
    <text evidence="2">The sequence shown here is derived from an EMBL/GenBank/DDBJ whole genome shotgun (WGS) entry which is preliminary data.</text>
</comment>
<reference evidence="2" key="1">
    <citation type="journal article" date="2015" name="Nature">
        <title>Complex archaea that bridge the gap between prokaryotes and eukaryotes.</title>
        <authorList>
            <person name="Spang A."/>
            <person name="Saw J.H."/>
            <person name="Jorgensen S.L."/>
            <person name="Zaremba-Niedzwiedzka K."/>
            <person name="Martijn J."/>
            <person name="Lind A.E."/>
            <person name="van Eijk R."/>
            <person name="Schleper C."/>
            <person name="Guy L."/>
            <person name="Ettema T.J."/>
        </authorList>
    </citation>
    <scope>NUCLEOTIDE SEQUENCE</scope>
</reference>
<dbReference type="SUPFAM" id="SSF55729">
    <property type="entry name" value="Acyl-CoA N-acyltransferases (Nat)"/>
    <property type="match status" value="1"/>
</dbReference>
<evidence type="ECO:0000313" key="2">
    <source>
        <dbReference type="EMBL" id="KKO10946.1"/>
    </source>
</evidence>
<dbReference type="PANTHER" id="PTHR39173:SF1">
    <property type="entry name" value="ACETYLTRANSFERASE"/>
    <property type="match status" value="1"/>
</dbReference>
<dbReference type="PROSITE" id="PS51186">
    <property type="entry name" value="GNAT"/>
    <property type="match status" value="1"/>
</dbReference>
<gene>
    <name evidence="2" type="ORF">LCGC14_0024290</name>
</gene>
<feature type="domain" description="N-acetyltransferase" evidence="1">
    <location>
        <begin position="8"/>
        <end position="167"/>
    </location>
</feature>
<organism evidence="2">
    <name type="scientific">marine sediment metagenome</name>
    <dbReference type="NCBI Taxonomy" id="412755"/>
    <lineage>
        <taxon>unclassified sequences</taxon>
        <taxon>metagenomes</taxon>
        <taxon>ecological metagenomes</taxon>
    </lineage>
</organism>
<dbReference type="PANTHER" id="PTHR39173">
    <property type="entry name" value="ACETYLTRANSFERASE"/>
    <property type="match status" value="1"/>
</dbReference>
<protein>
    <recommendedName>
        <fullName evidence="1">N-acetyltransferase domain-containing protein</fullName>
    </recommendedName>
</protein>
<dbReference type="Pfam" id="PF00583">
    <property type="entry name" value="Acetyltransf_1"/>
    <property type="match status" value="1"/>
</dbReference>